<feature type="signal peptide" evidence="6">
    <location>
        <begin position="1"/>
        <end position="22"/>
    </location>
</feature>
<evidence type="ECO:0000259" key="7">
    <source>
        <dbReference type="PROSITE" id="PS51007"/>
    </source>
</evidence>
<keyword evidence="6" id="KW-0732">Signal</keyword>
<dbReference type="RefSeq" id="WP_169259423.1">
    <property type="nucleotide sequence ID" value="NZ_WTVQ01000007.1"/>
</dbReference>
<dbReference type="InterPro" id="IPR036909">
    <property type="entry name" value="Cyt_c-like_dom_sf"/>
</dbReference>
<keyword evidence="2 4" id="KW-0479">Metal-binding</keyword>
<evidence type="ECO:0000256" key="4">
    <source>
        <dbReference type="PROSITE-ProRule" id="PRU00433"/>
    </source>
</evidence>
<evidence type="ECO:0000256" key="6">
    <source>
        <dbReference type="SAM" id="SignalP"/>
    </source>
</evidence>
<evidence type="ECO:0000313" key="8">
    <source>
        <dbReference type="EMBL" id="NMG74267.1"/>
    </source>
</evidence>
<name>A0ABX1QA55_9RHOO</name>
<reference evidence="8 9" key="1">
    <citation type="submission" date="2019-12" db="EMBL/GenBank/DDBJ databases">
        <title>Comparative genomics gives insights into the taxonomy of the Azoarcus-Aromatoleum group and reveals separate origins of nif in the plant-associated Azoarcus and non-plant-associated Aromatoleum sub-groups.</title>
        <authorList>
            <person name="Lafos M."/>
            <person name="Maluk M."/>
            <person name="Batista M."/>
            <person name="Junghare M."/>
            <person name="Carmona M."/>
            <person name="Faoro H."/>
            <person name="Cruz L.M."/>
            <person name="Battistoni F."/>
            <person name="De Souza E."/>
            <person name="Pedrosa F."/>
            <person name="Chen W.-M."/>
            <person name="Poole P.S."/>
            <person name="Dixon R.A."/>
            <person name="James E.K."/>
        </authorList>
    </citation>
    <scope>NUCLEOTIDE SEQUENCE [LARGE SCALE GENOMIC DNA]</scope>
    <source>
        <strain evidence="8 9">22Lin</strain>
    </source>
</reference>
<dbReference type="Gene3D" id="1.10.760.10">
    <property type="entry name" value="Cytochrome c-like domain"/>
    <property type="match status" value="1"/>
</dbReference>
<proteinExistence type="predicted"/>
<evidence type="ECO:0000256" key="3">
    <source>
        <dbReference type="ARBA" id="ARBA00023004"/>
    </source>
</evidence>
<sequence>MKLLVTAGVAVGALLAMVFVSADRDPDISPSPLVATASAQLPPPSPPQLPAVVAPDKPVPESTSVDQDAPYFEACAREGLSESACVGRLIWFKATAGNERFHTYTFQQRVGVLPDWFRVLRSDQRDDRFRAWGLINDPSCCAPGEANCPAKSRDETYGFDWCPGDDVLLKYVGKPGYVDPACGLKDAALDVADPHAKDGRDMRHSACDLRFGTSTGALGFRKFPNPRFDPEQWKKVNGGPGTWGGFGKRMVEQTKVPSDERATKLADASVEPPFLIGTSCGSCHIAFDPLNPPADPAHPQWANIKGLVGNQYIRKSEILGSGMPHSSLEWQMFAHARPGVTDTSAIPHDGVNNPGTINALINVAQRPIFAGEEIAKWRKSASCGAEKDETKCWCEPGREGKCWEKSVRGDDTTLGKPGVHHILKGGEDSIGALEAIQRVYFNIGSCSEQCWLNHLTDLRQVDPQGRGFGQTPFNIGQCRRDCPNFRAIEDRLPDLLAFFLSAESNATDLHVARNAVRKAADAAAPEYTRDALIADLETEHGASAVARGKAVFAANCARCHSSIPESSGGPFANRDFYALADNGLRADWLGNDVATPAAEVGTNRCRALHSNHLAGHVWQEYGSETLRARAPDINIKEPNDGGRGYYRNVSLLNLWTHAPFMHNNAIGPELCGKPANAANDFFRPRELDAEGKIAATQSECFQTDPSVEGRYRLYLASMHELLYPAARKPKATLTDQDVVLDLGPRHWDGTSEKPLVGSGQVRVPAGIPANSMTSLRHKDLVVDLFLAKRDPAKLETRLGKDTTTQMQKLADDILASPAEFAGLLRGQRELLRQHYNNCTDVIENGGHRFGEDLSDADKKALIAFLATL</sequence>
<feature type="region of interest" description="Disordered" evidence="5">
    <location>
        <begin position="31"/>
        <end position="50"/>
    </location>
</feature>
<organism evidence="8 9">
    <name type="scientific">Aromatoleum diolicum</name>
    <dbReference type="NCBI Taxonomy" id="75796"/>
    <lineage>
        <taxon>Bacteria</taxon>
        <taxon>Pseudomonadati</taxon>
        <taxon>Pseudomonadota</taxon>
        <taxon>Betaproteobacteria</taxon>
        <taxon>Rhodocyclales</taxon>
        <taxon>Rhodocyclaceae</taxon>
        <taxon>Aromatoleum</taxon>
    </lineage>
</organism>
<dbReference type="SUPFAM" id="SSF46626">
    <property type="entry name" value="Cytochrome c"/>
    <property type="match status" value="1"/>
</dbReference>
<dbReference type="EMBL" id="WTVQ01000007">
    <property type="protein sequence ID" value="NMG74267.1"/>
    <property type="molecule type" value="Genomic_DNA"/>
</dbReference>
<evidence type="ECO:0000313" key="9">
    <source>
        <dbReference type="Proteomes" id="UP000648984"/>
    </source>
</evidence>
<evidence type="ECO:0000256" key="5">
    <source>
        <dbReference type="SAM" id="MobiDB-lite"/>
    </source>
</evidence>
<evidence type="ECO:0000256" key="2">
    <source>
        <dbReference type="ARBA" id="ARBA00022723"/>
    </source>
</evidence>
<feature type="chain" id="PRO_5045696739" evidence="6">
    <location>
        <begin position="23"/>
        <end position="868"/>
    </location>
</feature>
<dbReference type="InterPro" id="IPR009056">
    <property type="entry name" value="Cyt_c-like_dom"/>
</dbReference>
<accession>A0ABX1QA55</accession>
<gene>
    <name evidence="8" type="ORF">GPA25_05795</name>
</gene>
<dbReference type="Proteomes" id="UP000648984">
    <property type="component" value="Unassembled WGS sequence"/>
</dbReference>
<keyword evidence="1 4" id="KW-0349">Heme</keyword>
<keyword evidence="3 4" id="KW-0408">Iron</keyword>
<feature type="domain" description="Cytochrome c" evidence="7">
    <location>
        <begin position="543"/>
        <end position="868"/>
    </location>
</feature>
<protein>
    <submittedName>
        <fullName evidence="8">Cytochrome c</fullName>
    </submittedName>
</protein>
<comment type="caution">
    <text evidence="8">The sequence shown here is derived from an EMBL/GenBank/DDBJ whole genome shotgun (WGS) entry which is preliminary data.</text>
</comment>
<dbReference type="PROSITE" id="PS51007">
    <property type="entry name" value="CYTC"/>
    <property type="match status" value="1"/>
</dbReference>
<evidence type="ECO:0000256" key="1">
    <source>
        <dbReference type="ARBA" id="ARBA00022617"/>
    </source>
</evidence>
<keyword evidence="9" id="KW-1185">Reference proteome</keyword>